<dbReference type="GO" id="GO:0030288">
    <property type="term" value="C:outer membrane-bounded periplasmic space"/>
    <property type="evidence" value="ECO:0007669"/>
    <property type="project" value="TreeGrafter"/>
</dbReference>
<dbReference type="PANTHER" id="PTHR30532">
    <property type="entry name" value="IRON III DICITRATE-BINDING PERIPLASMIC PROTEIN"/>
    <property type="match status" value="1"/>
</dbReference>
<evidence type="ECO:0000313" key="8">
    <source>
        <dbReference type="EMBL" id="PRO66115.1"/>
    </source>
</evidence>
<keyword evidence="9" id="KW-1185">Reference proteome</keyword>
<dbReference type="PANTHER" id="PTHR30532:SF29">
    <property type="entry name" value="FE(3+) DICITRATE-BINDING PERIPLASMIC PROTEIN"/>
    <property type="match status" value="1"/>
</dbReference>
<feature type="coiled-coil region" evidence="5">
    <location>
        <begin position="170"/>
        <end position="200"/>
    </location>
</feature>
<comment type="subcellular location">
    <subcellularLocation>
        <location evidence="1">Cell membrane</location>
        <topology evidence="1">Lipid-anchor</topology>
    </subcellularLocation>
</comment>
<feature type="compositionally biased region" description="Acidic residues" evidence="6">
    <location>
        <begin position="11"/>
        <end position="32"/>
    </location>
</feature>
<dbReference type="AlphaFoldDB" id="A0A2P6MII3"/>
<evidence type="ECO:0000256" key="5">
    <source>
        <dbReference type="SAM" id="Coils"/>
    </source>
</evidence>
<organism evidence="8 9">
    <name type="scientific">Alkalicoccus urumqiensis</name>
    <name type="common">Bacillus urumqiensis</name>
    <dbReference type="NCBI Taxonomy" id="1548213"/>
    <lineage>
        <taxon>Bacteria</taxon>
        <taxon>Bacillati</taxon>
        <taxon>Bacillota</taxon>
        <taxon>Bacilli</taxon>
        <taxon>Bacillales</taxon>
        <taxon>Bacillaceae</taxon>
        <taxon>Alkalicoccus</taxon>
    </lineage>
</organism>
<keyword evidence="5" id="KW-0175">Coiled coil</keyword>
<accession>A0A2P6MII3</accession>
<keyword evidence="3" id="KW-0813">Transport</keyword>
<dbReference type="GO" id="GO:0005886">
    <property type="term" value="C:plasma membrane"/>
    <property type="evidence" value="ECO:0007669"/>
    <property type="project" value="UniProtKB-SubCell"/>
</dbReference>
<gene>
    <name evidence="8" type="ORF">C6I21_07205</name>
</gene>
<evidence type="ECO:0000256" key="2">
    <source>
        <dbReference type="ARBA" id="ARBA00008814"/>
    </source>
</evidence>
<dbReference type="GO" id="GO:1901678">
    <property type="term" value="P:iron coordination entity transport"/>
    <property type="evidence" value="ECO:0007669"/>
    <property type="project" value="UniProtKB-ARBA"/>
</dbReference>
<dbReference type="Gene3D" id="3.40.50.1980">
    <property type="entry name" value="Nitrogenase molybdenum iron protein domain"/>
    <property type="match status" value="2"/>
</dbReference>
<reference evidence="8 9" key="1">
    <citation type="submission" date="2018-03" db="EMBL/GenBank/DDBJ databases">
        <title>Bacillus urumqiensis sp. nov., a moderately haloalkaliphilic bacterium isolated from a salt lake.</title>
        <authorList>
            <person name="Zhao B."/>
            <person name="Liao Z."/>
        </authorList>
    </citation>
    <scope>NUCLEOTIDE SEQUENCE [LARGE SCALE GENOMIC DNA]</scope>
    <source>
        <strain evidence="8 9">BZ-SZ-XJ18</strain>
    </source>
</reference>
<feature type="domain" description="Fe/B12 periplasmic-binding" evidence="7">
    <location>
        <begin position="54"/>
        <end position="326"/>
    </location>
</feature>
<dbReference type="InterPro" id="IPR051313">
    <property type="entry name" value="Bact_iron-sidero_bind"/>
</dbReference>
<evidence type="ECO:0000256" key="4">
    <source>
        <dbReference type="ARBA" id="ARBA00022729"/>
    </source>
</evidence>
<dbReference type="SUPFAM" id="SSF53807">
    <property type="entry name" value="Helical backbone' metal receptor"/>
    <property type="match status" value="1"/>
</dbReference>
<evidence type="ECO:0000256" key="6">
    <source>
        <dbReference type="SAM" id="MobiDB-lite"/>
    </source>
</evidence>
<dbReference type="CDD" id="cd01146">
    <property type="entry name" value="FhuD"/>
    <property type="match status" value="1"/>
</dbReference>
<dbReference type="PROSITE" id="PS50983">
    <property type="entry name" value="FE_B12_PBP"/>
    <property type="match status" value="1"/>
</dbReference>
<keyword evidence="4" id="KW-0732">Signal</keyword>
<comment type="caution">
    <text evidence="8">The sequence shown here is derived from an EMBL/GenBank/DDBJ whole genome shotgun (WGS) entry which is preliminary data.</text>
</comment>
<feature type="region of interest" description="Disordered" evidence="6">
    <location>
        <begin position="1"/>
        <end position="50"/>
    </location>
</feature>
<evidence type="ECO:0000259" key="7">
    <source>
        <dbReference type="PROSITE" id="PS50983"/>
    </source>
</evidence>
<evidence type="ECO:0000256" key="1">
    <source>
        <dbReference type="ARBA" id="ARBA00004193"/>
    </source>
</evidence>
<dbReference type="Proteomes" id="UP000243650">
    <property type="component" value="Unassembled WGS sequence"/>
</dbReference>
<evidence type="ECO:0000313" key="9">
    <source>
        <dbReference type="Proteomes" id="UP000243650"/>
    </source>
</evidence>
<comment type="similarity">
    <text evidence="2">Belongs to the bacterial solute-binding protein 8 family.</text>
</comment>
<sequence>MNEENTGGNENADEDGGEEEPSENNTSDENEASSDGITISHALGETELEEEPETIVALEWTYVEDLLALGVQPAGVADIEGYNQWVNIEEELSGDAVDVGTRQEPSLEEIARLEPDLIITASFRHEAIADSLEEIAPTVMFNPYPEEGEGGQYEEMETTFNEIASAVGREDEAETVLSDLEDTYAEAEEALSGVEAAENEFVVSQAFSANEQATLRLFNDNSMLMSILDRIGISNAFEEDEFQVYGYTETSVEALEPYGDANFMHIVQEDDNVFENQLAGNPVWEGLDFVENDRVYALPGDTWTFGGPLSAEVIADEVVNALTEEE</sequence>
<dbReference type="OrthoDB" id="9793175at2"/>
<protein>
    <submittedName>
        <fullName evidence="8">Ferrichrome ABC transporter substrate-binding protein</fullName>
    </submittedName>
</protein>
<feature type="compositionally biased region" description="Low complexity" evidence="6">
    <location>
        <begin position="1"/>
        <end position="10"/>
    </location>
</feature>
<evidence type="ECO:0000256" key="3">
    <source>
        <dbReference type="ARBA" id="ARBA00022448"/>
    </source>
</evidence>
<dbReference type="EMBL" id="PVNS01000005">
    <property type="protein sequence ID" value="PRO66115.1"/>
    <property type="molecule type" value="Genomic_DNA"/>
</dbReference>
<dbReference type="Pfam" id="PF01497">
    <property type="entry name" value="Peripla_BP_2"/>
    <property type="match status" value="1"/>
</dbReference>
<proteinExistence type="inferred from homology"/>
<name>A0A2P6MII3_ALKUR</name>
<dbReference type="InterPro" id="IPR002491">
    <property type="entry name" value="ABC_transptr_periplasmic_BD"/>
</dbReference>